<dbReference type="RefSeq" id="WP_160203162.1">
    <property type="nucleotide sequence ID" value="NZ_QXWK01000040.1"/>
</dbReference>
<accession>A0A845QML8</accession>
<organism evidence="11 12">
    <name type="scientific">Anaerotruncus colihominis</name>
    <dbReference type="NCBI Taxonomy" id="169435"/>
    <lineage>
        <taxon>Bacteria</taxon>
        <taxon>Bacillati</taxon>
        <taxon>Bacillota</taxon>
        <taxon>Clostridia</taxon>
        <taxon>Eubacteriales</taxon>
        <taxon>Oscillospiraceae</taxon>
        <taxon>Anaerotruncus</taxon>
    </lineage>
</organism>
<dbReference type="Proteomes" id="UP000446866">
    <property type="component" value="Unassembled WGS sequence"/>
</dbReference>
<dbReference type="InterPro" id="IPR009081">
    <property type="entry name" value="PP-bd_ACP"/>
</dbReference>
<comment type="PTM">
    <text evidence="9">4'-phosphopantetheine is transferred from CoA to a specific serine of apo-ACP by acpS.</text>
</comment>
<dbReference type="EMBL" id="QXWK01000040">
    <property type="protein sequence ID" value="NBH62876.1"/>
    <property type="molecule type" value="Genomic_DNA"/>
</dbReference>
<dbReference type="Gene3D" id="1.10.1200.10">
    <property type="entry name" value="ACP-like"/>
    <property type="match status" value="1"/>
</dbReference>
<dbReference type="InterPro" id="IPR003231">
    <property type="entry name" value="ACP"/>
</dbReference>
<comment type="similarity">
    <text evidence="7">Belongs to the acyl carrier protein (ACP) family.</text>
</comment>
<dbReference type="InterPro" id="IPR036736">
    <property type="entry name" value="ACP-like_sf"/>
</dbReference>
<evidence type="ECO:0000313" key="12">
    <source>
        <dbReference type="Proteomes" id="UP000446866"/>
    </source>
</evidence>
<feature type="modified residue" description="O-(pantetheine 4'-phosphoryl)serine" evidence="7">
    <location>
        <position position="35"/>
    </location>
</feature>
<evidence type="ECO:0000313" key="11">
    <source>
        <dbReference type="EMBL" id="NBH62876.1"/>
    </source>
</evidence>
<evidence type="ECO:0000256" key="4">
    <source>
        <dbReference type="ARBA" id="ARBA00022832"/>
    </source>
</evidence>
<evidence type="ECO:0000256" key="1">
    <source>
        <dbReference type="ARBA" id="ARBA00022450"/>
    </source>
</evidence>
<dbReference type="PROSITE" id="PS50075">
    <property type="entry name" value="CARRIER"/>
    <property type="match status" value="1"/>
</dbReference>
<comment type="subcellular location">
    <subcellularLocation>
        <location evidence="7">Cytoplasm</location>
    </subcellularLocation>
</comment>
<dbReference type="GO" id="GO:0009245">
    <property type="term" value="P:lipid A biosynthetic process"/>
    <property type="evidence" value="ECO:0007669"/>
    <property type="project" value="TreeGrafter"/>
</dbReference>
<keyword evidence="2 7" id="KW-0444">Lipid biosynthesis</keyword>
<keyword evidence="4 7" id="KW-0276">Fatty acid metabolism</keyword>
<dbReference type="PANTHER" id="PTHR20863:SF76">
    <property type="entry name" value="CARRIER DOMAIN-CONTAINING PROTEIN"/>
    <property type="match status" value="1"/>
</dbReference>
<dbReference type="GO" id="GO:0005829">
    <property type="term" value="C:cytosol"/>
    <property type="evidence" value="ECO:0007669"/>
    <property type="project" value="TreeGrafter"/>
</dbReference>
<reference evidence="11 12" key="1">
    <citation type="submission" date="2018-08" db="EMBL/GenBank/DDBJ databases">
        <title>Murine metabolic-syndrome-specific gut microbial biobank.</title>
        <authorList>
            <person name="Liu C."/>
        </authorList>
    </citation>
    <scope>NUCLEOTIDE SEQUENCE [LARGE SCALE GENOMIC DNA]</scope>
    <source>
        <strain evidence="11 12">28</strain>
    </source>
</reference>
<comment type="pathway">
    <text evidence="7 9">Lipid metabolism; fatty acid biosynthesis.</text>
</comment>
<keyword evidence="6 7" id="KW-0275">Fatty acid biosynthesis</keyword>
<evidence type="ECO:0000256" key="8">
    <source>
        <dbReference type="NCBIfam" id="TIGR00517"/>
    </source>
</evidence>
<sequence>MTFDKIRSIIMDQLDVEESMVTMDTNMMKDLEADSLDAVEIIMAIEDEFDIEIADEDAEKFQLVGDLVRYVEENCEQE</sequence>
<dbReference type="AlphaFoldDB" id="A0A845QML8"/>
<dbReference type="PANTHER" id="PTHR20863">
    <property type="entry name" value="ACYL CARRIER PROTEIN"/>
    <property type="match status" value="1"/>
</dbReference>
<dbReference type="UniPathway" id="UPA00094"/>
<evidence type="ECO:0000256" key="5">
    <source>
        <dbReference type="ARBA" id="ARBA00023098"/>
    </source>
</evidence>
<dbReference type="GO" id="GO:0000035">
    <property type="term" value="F:acyl binding"/>
    <property type="evidence" value="ECO:0007669"/>
    <property type="project" value="TreeGrafter"/>
</dbReference>
<gene>
    <name evidence="7 11" type="primary">acpP</name>
    <name evidence="11" type="ORF">D0435_14620</name>
</gene>
<dbReference type="NCBIfam" id="NF002148">
    <property type="entry name" value="PRK00982.1-2"/>
    <property type="match status" value="1"/>
</dbReference>
<comment type="function">
    <text evidence="7 9">Carrier of the growing fatty acid chain in fatty acid biosynthesis.</text>
</comment>
<evidence type="ECO:0000259" key="10">
    <source>
        <dbReference type="PROSITE" id="PS50075"/>
    </source>
</evidence>
<feature type="domain" description="Carrier" evidence="10">
    <location>
        <begin position="1"/>
        <end position="75"/>
    </location>
</feature>
<evidence type="ECO:0000256" key="2">
    <source>
        <dbReference type="ARBA" id="ARBA00022516"/>
    </source>
</evidence>
<dbReference type="HAMAP" id="MF_01217">
    <property type="entry name" value="Acyl_carrier"/>
    <property type="match status" value="1"/>
</dbReference>
<keyword evidence="7" id="KW-0963">Cytoplasm</keyword>
<proteinExistence type="inferred from homology"/>
<dbReference type="Pfam" id="PF00550">
    <property type="entry name" value="PP-binding"/>
    <property type="match status" value="1"/>
</dbReference>
<comment type="caution">
    <text evidence="11">The sequence shown here is derived from an EMBL/GenBank/DDBJ whole genome shotgun (WGS) entry which is preliminary data.</text>
</comment>
<name>A0A845QML8_9FIRM</name>
<keyword evidence="1 7" id="KW-0596">Phosphopantetheine</keyword>
<comment type="PTM">
    <text evidence="7">4'-phosphopantetheine is transferred from CoA to a specific serine of apo-ACP by AcpS. This modification is essential for activity because fatty acids are bound in thioester linkage to the sulfhydryl of the prosthetic group.</text>
</comment>
<keyword evidence="5 7" id="KW-0443">Lipid metabolism</keyword>
<dbReference type="NCBIfam" id="TIGR00517">
    <property type="entry name" value="acyl_carrier"/>
    <property type="match status" value="1"/>
</dbReference>
<protein>
    <recommendedName>
        <fullName evidence="7 8">Acyl carrier protein</fullName>
        <shortName evidence="7">ACP</shortName>
    </recommendedName>
</protein>
<dbReference type="GO" id="GO:0016020">
    <property type="term" value="C:membrane"/>
    <property type="evidence" value="ECO:0007669"/>
    <property type="project" value="GOC"/>
</dbReference>
<evidence type="ECO:0000256" key="7">
    <source>
        <dbReference type="HAMAP-Rule" id="MF_01217"/>
    </source>
</evidence>
<dbReference type="NCBIfam" id="NF002150">
    <property type="entry name" value="PRK00982.1-4"/>
    <property type="match status" value="1"/>
</dbReference>
<evidence type="ECO:0000256" key="6">
    <source>
        <dbReference type="ARBA" id="ARBA00023160"/>
    </source>
</evidence>
<keyword evidence="3 7" id="KW-0597">Phosphoprotein</keyword>
<evidence type="ECO:0000256" key="3">
    <source>
        <dbReference type="ARBA" id="ARBA00022553"/>
    </source>
</evidence>
<dbReference type="SUPFAM" id="SSF47336">
    <property type="entry name" value="ACP-like"/>
    <property type="match status" value="1"/>
</dbReference>
<dbReference type="GO" id="GO:0000036">
    <property type="term" value="F:acyl carrier activity"/>
    <property type="evidence" value="ECO:0007669"/>
    <property type="project" value="UniProtKB-UniRule"/>
</dbReference>
<evidence type="ECO:0000256" key="9">
    <source>
        <dbReference type="RuleBase" id="RU003545"/>
    </source>
</evidence>
<keyword evidence="12" id="KW-1185">Reference proteome</keyword>